<dbReference type="GO" id="GO:0016993">
    <property type="term" value="F:precorrin-8X methylmutase activity"/>
    <property type="evidence" value="ECO:0007669"/>
    <property type="project" value="InterPro"/>
</dbReference>
<dbReference type="SUPFAM" id="SSF63965">
    <property type="entry name" value="Precorrin-8X methylmutase CbiC/CobH"/>
    <property type="match status" value="1"/>
</dbReference>
<gene>
    <name evidence="6" type="primary">cbiC_3</name>
    <name evidence="6" type="ORF">SDC9_08605</name>
</gene>
<dbReference type="Pfam" id="PF02570">
    <property type="entry name" value="CbiC"/>
    <property type="match status" value="1"/>
</dbReference>
<evidence type="ECO:0000256" key="2">
    <source>
        <dbReference type="ARBA" id="ARBA00009774"/>
    </source>
</evidence>
<organism evidence="6">
    <name type="scientific">bioreactor metagenome</name>
    <dbReference type="NCBI Taxonomy" id="1076179"/>
    <lineage>
        <taxon>unclassified sequences</taxon>
        <taxon>metagenomes</taxon>
        <taxon>ecological metagenomes</taxon>
    </lineage>
</organism>
<name>A0A644T7S7_9ZZZZ</name>
<sequence>MWSLSDNMFMGASTKQGLDIADKSRKIVRSLIEEEIKGLSNEEKDIIERIVHSTADPEYAKLVSISSNFVDSSLKALKNNEDILTDINMVKAGITQYSGNVDCFIRDKKVIEIAKSKKITRAAAAIEFASQNDFKGIIVVGNAPTALYKAIELYNDKKLDVASIVGVPVGFVGAADSKEELRNSSIPNIITKGPKGGTPVAVACVNSLVQTMKNLDY</sequence>
<dbReference type="PANTHER" id="PTHR43588:SF1">
    <property type="entry name" value="COBALT-PRECORRIN-8 METHYLMUTASE"/>
    <property type="match status" value="1"/>
</dbReference>
<evidence type="ECO:0000256" key="3">
    <source>
        <dbReference type="ARBA" id="ARBA00022573"/>
    </source>
</evidence>
<dbReference type="InterPro" id="IPR036588">
    <property type="entry name" value="CobH/CbiC_sf"/>
</dbReference>
<comment type="pathway">
    <text evidence="1">Cofactor biosynthesis; adenosylcobalamin biosynthesis.</text>
</comment>
<dbReference type="UniPathway" id="UPA00148"/>
<protein>
    <submittedName>
        <fullName evidence="6">Cobalt-precorrin-8 methylmutase</fullName>
        <ecNumber evidence="6">5.4.99.60</ecNumber>
    </submittedName>
</protein>
<dbReference type="EMBL" id="VSSQ01000019">
    <property type="protein sequence ID" value="MPL62985.1"/>
    <property type="molecule type" value="Genomic_DNA"/>
</dbReference>
<accession>A0A644T7S7</accession>
<evidence type="ECO:0000313" key="6">
    <source>
        <dbReference type="EMBL" id="MPL62985.1"/>
    </source>
</evidence>
<dbReference type="AlphaFoldDB" id="A0A644T7S7"/>
<evidence type="ECO:0000256" key="4">
    <source>
        <dbReference type="ARBA" id="ARBA00023235"/>
    </source>
</evidence>
<reference evidence="6" key="1">
    <citation type="submission" date="2019-08" db="EMBL/GenBank/DDBJ databases">
        <authorList>
            <person name="Kucharzyk K."/>
            <person name="Murdoch R.W."/>
            <person name="Higgins S."/>
            <person name="Loffler F."/>
        </authorList>
    </citation>
    <scope>NUCLEOTIDE SEQUENCE</scope>
</reference>
<dbReference type="InterPro" id="IPR003722">
    <property type="entry name" value="Cbl_synth_CobH/CbiC"/>
</dbReference>
<evidence type="ECO:0000256" key="1">
    <source>
        <dbReference type="ARBA" id="ARBA00004953"/>
    </source>
</evidence>
<keyword evidence="3" id="KW-0169">Cobalamin biosynthesis</keyword>
<dbReference type="PANTHER" id="PTHR43588">
    <property type="entry name" value="COBALT-PRECORRIN-8 METHYLMUTASE"/>
    <property type="match status" value="1"/>
</dbReference>
<dbReference type="NCBIfam" id="NF004901">
    <property type="entry name" value="PRK06264.1"/>
    <property type="match status" value="1"/>
</dbReference>
<proteinExistence type="inferred from homology"/>
<dbReference type="Gene3D" id="3.40.50.10230">
    <property type="entry name" value="Cobalamin biosynthesis CobH/CbiC, precorrin-8X methylmutase"/>
    <property type="match status" value="1"/>
</dbReference>
<dbReference type="GO" id="GO:0009236">
    <property type="term" value="P:cobalamin biosynthetic process"/>
    <property type="evidence" value="ECO:0007669"/>
    <property type="project" value="UniProtKB-UniPathway"/>
</dbReference>
<dbReference type="GO" id="GO:0043778">
    <property type="term" value="F:cobalt-precorrin-8 methylmutase activity"/>
    <property type="evidence" value="ECO:0007669"/>
    <property type="project" value="UniProtKB-EC"/>
</dbReference>
<evidence type="ECO:0000259" key="5">
    <source>
        <dbReference type="Pfam" id="PF02570"/>
    </source>
</evidence>
<feature type="domain" description="Cobalamin biosynthesis precorrin-8X methylmutase CobH/CbiC" evidence="5">
    <location>
        <begin position="19"/>
        <end position="210"/>
    </location>
</feature>
<dbReference type="EC" id="5.4.99.60" evidence="6"/>
<keyword evidence="4 6" id="KW-0413">Isomerase</keyword>
<comment type="caution">
    <text evidence="6">The sequence shown here is derived from an EMBL/GenBank/DDBJ whole genome shotgun (WGS) entry which is preliminary data.</text>
</comment>
<comment type="similarity">
    <text evidence="2">Belongs to the CobH/CbiC family.</text>
</comment>